<evidence type="ECO:0000313" key="1">
    <source>
        <dbReference type="RefSeq" id="XP_016432588.1"/>
    </source>
</evidence>
<dbReference type="OrthoDB" id="10288789at2759"/>
<dbReference type="PaxDb" id="4097-A0A1S3WYA6"/>
<dbReference type="AlphaFoldDB" id="A0A1S3WYA6"/>
<name>A0A1S3WYA6_TOBAC</name>
<dbReference type="RefSeq" id="XP_016432590.1">
    <property type="nucleotide sequence ID" value="XM_016577104.1"/>
</dbReference>
<evidence type="ECO:0000313" key="2">
    <source>
        <dbReference type="RefSeq" id="XP_016432589.1"/>
    </source>
</evidence>
<accession>A0A1S3WYA6</accession>
<dbReference type="RefSeq" id="XP_016432591.1">
    <property type="nucleotide sequence ID" value="XM_016577105.1"/>
</dbReference>
<proteinExistence type="predicted"/>
<organism evidence="2">
    <name type="scientific">Nicotiana tabacum</name>
    <name type="common">Common tobacco</name>
    <dbReference type="NCBI Taxonomy" id="4097"/>
    <lineage>
        <taxon>Eukaryota</taxon>
        <taxon>Viridiplantae</taxon>
        <taxon>Streptophyta</taxon>
        <taxon>Embryophyta</taxon>
        <taxon>Tracheophyta</taxon>
        <taxon>Spermatophyta</taxon>
        <taxon>Magnoliopsida</taxon>
        <taxon>eudicotyledons</taxon>
        <taxon>Gunneridae</taxon>
        <taxon>Pentapetalae</taxon>
        <taxon>asterids</taxon>
        <taxon>lamiids</taxon>
        <taxon>Solanales</taxon>
        <taxon>Solanaceae</taxon>
        <taxon>Nicotianoideae</taxon>
        <taxon>Nicotianeae</taxon>
        <taxon>Nicotiana</taxon>
    </lineage>
</organism>
<evidence type="ECO:0000313" key="4">
    <source>
        <dbReference type="RefSeq" id="XP_016432591.1"/>
    </source>
</evidence>
<protein>
    <submittedName>
        <fullName evidence="1 2">Uncharacterized protein</fullName>
    </submittedName>
</protein>
<reference evidence="1 2" key="1">
    <citation type="submission" date="2025-04" db="UniProtKB">
        <authorList>
            <consortium name="RefSeq"/>
        </authorList>
    </citation>
    <scope>IDENTIFICATION</scope>
</reference>
<dbReference type="RefSeq" id="XP_016432589.1">
    <property type="nucleotide sequence ID" value="XM_016577103.1"/>
</dbReference>
<gene>
    <name evidence="1 2 3 4" type="primary">LOC107759219</name>
</gene>
<evidence type="ECO:0000313" key="3">
    <source>
        <dbReference type="RefSeq" id="XP_016432590.1"/>
    </source>
</evidence>
<dbReference type="RefSeq" id="XP_016432588.1">
    <property type="nucleotide sequence ID" value="XM_016577102.1"/>
</dbReference>
<sequence length="144" mass="16270">MLWRNSTKLQLCSSSARSRLLLICRLEHQFIVTHRKPVDLWGLKICELKRPIAAVKLNCKLQVVVPCCYSLAAIVNIFSSLQSLMNFAFELQLGVFLQNCEEDCSGDHQQSATLSVIVRLSRIADLTSPYLCGHSLQIRPILQN</sequence>
<dbReference type="KEGG" id="nta:107759219"/>